<evidence type="ECO:0000313" key="2">
    <source>
        <dbReference type="Proteomes" id="UP000265703"/>
    </source>
</evidence>
<protein>
    <submittedName>
        <fullName evidence="1">Uncharacterized protein</fullName>
    </submittedName>
</protein>
<reference evidence="1 2" key="1">
    <citation type="submission" date="2018-06" db="EMBL/GenBank/DDBJ databases">
        <title>Comparative genomics reveals the genomic features of Rhizophagus irregularis, R. cerebriforme, R. diaphanum and Gigaspora rosea, and their symbiotic lifestyle signature.</title>
        <authorList>
            <person name="Morin E."/>
            <person name="San Clemente H."/>
            <person name="Chen E.C.H."/>
            <person name="De La Providencia I."/>
            <person name="Hainaut M."/>
            <person name="Kuo A."/>
            <person name="Kohler A."/>
            <person name="Murat C."/>
            <person name="Tang N."/>
            <person name="Roy S."/>
            <person name="Loubradou J."/>
            <person name="Henrissat B."/>
            <person name="Grigoriev I.V."/>
            <person name="Corradi N."/>
            <person name="Roux C."/>
            <person name="Martin F.M."/>
        </authorList>
    </citation>
    <scope>NUCLEOTIDE SEQUENCE [LARGE SCALE GENOMIC DNA]</scope>
    <source>
        <strain evidence="1 2">DAOM 227022</strain>
    </source>
</reference>
<dbReference type="OrthoDB" id="2405594at2759"/>
<gene>
    <name evidence="1" type="ORF">C1645_816678</name>
</gene>
<accession>A0A397TDP0</accession>
<dbReference type="Proteomes" id="UP000265703">
    <property type="component" value="Unassembled WGS sequence"/>
</dbReference>
<dbReference type="AlphaFoldDB" id="A0A397TDP0"/>
<proteinExistence type="predicted"/>
<sequence>MGPHRAKSSIVNIDIRIKEYAGIFRKDAGIMFCIYCDKSVEWRHKSTINSHINVIEDMVEAFLNTDIPLQKIDQLLPFFKKYLKEGGAISKAPTL</sequence>
<dbReference type="EMBL" id="QKYT01000061">
    <property type="protein sequence ID" value="RIA95449.1"/>
    <property type="molecule type" value="Genomic_DNA"/>
</dbReference>
<organism evidence="1 2">
    <name type="scientific">Glomus cerebriforme</name>
    <dbReference type="NCBI Taxonomy" id="658196"/>
    <lineage>
        <taxon>Eukaryota</taxon>
        <taxon>Fungi</taxon>
        <taxon>Fungi incertae sedis</taxon>
        <taxon>Mucoromycota</taxon>
        <taxon>Glomeromycotina</taxon>
        <taxon>Glomeromycetes</taxon>
        <taxon>Glomerales</taxon>
        <taxon>Glomeraceae</taxon>
        <taxon>Glomus</taxon>
    </lineage>
</organism>
<evidence type="ECO:0000313" key="1">
    <source>
        <dbReference type="EMBL" id="RIA95449.1"/>
    </source>
</evidence>
<name>A0A397TDP0_9GLOM</name>
<comment type="caution">
    <text evidence="1">The sequence shown here is derived from an EMBL/GenBank/DDBJ whole genome shotgun (WGS) entry which is preliminary data.</text>
</comment>
<keyword evidence="2" id="KW-1185">Reference proteome</keyword>